<feature type="region of interest" description="Disordered" evidence="1">
    <location>
        <begin position="56"/>
        <end position="75"/>
    </location>
</feature>
<accession>A0A7S4GGN6</accession>
<sequence length="291" mass="33627">MKIGLGNWGYWVDAKSTKFRSPWPKWKTLLTAPLWRTGDKGAPPLPQTLAVRKQLQRKTEAPSSAPSQTQLSTGDVINVSKQDEQGSKFSLTACRIEDIEETPPARFRDLQYPLWIINADLFIEYDSPGFVPKWLFDVMMLGKDVIFYGEADVVHRIGREMQRLWRMEKDKDPTTVPFYHVRLPVYSWLSGPVTSSTYQFDEHCMWIGTTSRWDKQVYLLLSPVTMPLCARGLAHCCLRYSSLYITFTVAELCVVFRWTFRRDAEQEPWWFHASDSRAVVPGQISFGQLVC</sequence>
<protein>
    <submittedName>
        <fullName evidence="2">Uncharacterized protein</fullName>
    </submittedName>
</protein>
<proteinExistence type="predicted"/>
<gene>
    <name evidence="2" type="ORF">EGYM00163_LOCUS47755</name>
</gene>
<evidence type="ECO:0000256" key="1">
    <source>
        <dbReference type="SAM" id="MobiDB-lite"/>
    </source>
</evidence>
<dbReference type="EMBL" id="HBJA01138663">
    <property type="protein sequence ID" value="CAE0836391.1"/>
    <property type="molecule type" value="Transcribed_RNA"/>
</dbReference>
<reference evidence="2" key="1">
    <citation type="submission" date="2021-01" db="EMBL/GenBank/DDBJ databases">
        <authorList>
            <person name="Corre E."/>
            <person name="Pelletier E."/>
            <person name="Niang G."/>
            <person name="Scheremetjew M."/>
            <person name="Finn R."/>
            <person name="Kale V."/>
            <person name="Holt S."/>
            <person name="Cochrane G."/>
            <person name="Meng A."/>
            <person name="Brown T."/>
            <person name="Cohen L."/>
        </authorList>
    </citation>
    <scope>NUCLEOTIDE SEQUENCE</scope>
    <source>
        <strain evidence="2">CCMP1594</strain>
    </source>
</reference>
<dbReference type="AlphaFoldDB" id="A0A7S4GGN6"/>
<feature type="compositionally biased region" description="Polar residues" evidence="1">
    <location>
        <begin position="61"/>
        <end position="75"/>
    </location>
</feature>
<name>A0A7S4GGN6_9EUGL</name>
<evidence type="ECO:0000313" key="2">
    <source>
        <dbReference type="EMBL" id="CAE0836391.1"/>
    </source>
</evidence>
<organism evidence="2">
    <name type="scientific">Eutreptiella gymnastica</name>
    <dbReference type="NCBI Taxonomy" id="73025"/>
    <lineage>
        <taxon>Eukaryota</taxon>
        <taxon>Discoba</taxon>
        <taxon>Euglenozoa</taxon>
        <taxon>Euglenida</taxon>
        <taxon>Spirocuta</taxon>
        <taxon>Euglenophyceae</taxon>
        <taxon>Eutreptiales</taxon>
        <taxon>Eutreptiaceae</taxon>
        <taxon>Eutreptiella</taxon>
    </lineage>
</organism>